<dbReference type="Pfam" id="PF07732">
    <property type="entry name" value="Cu-oxidase_3"/>
    <property type="match status" value="1"/>
</dbReference>
<proteinExistence type="inferred from homology"/>
<evidence type="ECO:0000259" key="3">
    <source>
        <dbReference type="Pfam" id="PF07732"/>
    </source>
</evidence>
<dbReference type="PANTHER" id="PTHR48267:SF1">
    <property type="entry name" value="BILIRUBIN OXIDASE"/>
    <property type="match status" value="1"/>
</dbReference>
<dbReference type="InterPro" id="IPR011706">
    <property type="entry name" value="Cu-oxidase_C"/>
</dbReference>
<keyword evidence="5" id="KW-1185">Reference proteome</keyword>
<dbReference type="CDD" id="cd13844">
    <property type="entry name" value="CuRO_1_BOD_CotA_like"/>
    <property type="match status" value="1"/>
</dbReference>
<name>A0ABP0ULD1_9BRYO</name>
<dbReference type="InterPro" id="IPR045087">
    <property type="entry name" value="Cu-oxidase_fam"/>
</dbReference>
<comment type="similarity">
    <text evidence="1">Belongs to the multicopper oxidase family.</text>
</comment>
<dbReference type="InterPro" id="IPR008972">
    <property type="entry name" value="Cupredoxin"/>
</dbReference>
<accession>A0ABP0ULD1</accession>
<dbReference type="EMBL" id="OZ019896">
    <property type="protein sequence ID" value="CAK9224413.1"/>
    <property type="molecule type" value="Genomic_DNA"/>
</dbReference>
<dbReference type="SUPFAM" id="SSF49503">
    <property type="entry name" value="Cupredoxins"/>
    <property type="match status" value="3"/>
</dbReference>
<dbReference type="InterPro" id="IPR011707">
    <property type="entry name" value="Cu-oxidase-like_N"/>
</dbReference>
<evidence type="ECO:0000313" key="5">
    <source>
        <dbReference type="Proteomes" id="UP001497512"/>
    </source>
</evidence>
<dbReference type="Pfam" id="PF07731">
    <property type="entry name" value="Cu-oxidase_2"/>
    <property type="match status" value="1"/>
</dbReference>
<dbReference type="CDD" id="cd13868">
    <property type="entry name" value="CuRO_2_CotA_like"/>
    <property type="match status" value="1"/>
</dbReference>
<evidence type="ECO:0000256" key="1">
    <source>
        <dbReference type="ARBA" id="ARBA00010609"/>
    </source>
</evidence>
<sequence length="578" mass="64240">MQITLKYNIPRLFVIAQDSICQDLAPSPTLEPFLDSLPIPPTIPVNLSQLVIGAYKITQQLHQDLNATTLYAYGTSQATAQYPGPTLIATQFETALIRWENHIPDAQHFLTVDPTIHWANPVNGGVPTVVHVHGAEVQSVYDGYPDAWFTPLNETGPEFVTQNYQYPNTQPSTMLWYHDHTDGITRLNVLAGLVGLYFVRSSFDAAMTALGFPSGQYEIPLVIRDMQFWPNGSINFPNIGDNATIHPSWCPEYFGDTILVNGKAWPYLTVYPSVYRFRILNGANARFFQLFFSDPNISFWKIGTDQGYLWPPLQLSSILLAPAERVDVLVDFSSLTPGTIIYLNNSAPAPFPDGDPSFSPPQTNVVMQFQVNATASINQLGLPTPMPLSQCLALITPNLSNLTPVTSTALIATVTRRLLLQEFDDANNNPTHSLLGNATWLDPVTKTPIVGATEIWEMINTTPDGHPMHTHLVGFQVLNQQSYDSTGYLNGTCLIETPYGDSGSCFTDIPTGPADYQVGWKDTAIVWPNNVTRFVIRFTPQPGGIFPFDPTFGPGYVWHCHILDHEDNDMMRPFNLIY</sequence>
<dbReference type="CDD" id="cd13891">
    <property type="entry name" value="CuRO_3_CotA_like"/>
    <property type="match status" value="1"/>
</dbReference>
<dbReference type="Proteomes" id="UP001497512">
    <property type="component" value="Chromosome 4"/>
</dbReference>
<protein>
    <submittedName>
        <fullName evidence="4">Uncharacterized protein</fullName>
    </submittedName>
</protein>
<dbReference type="PANTHER" id="PTHR48267">
    <property type="entry name" value="CUPREDOXIN SUPERFAMILY PROTEIN"/>
    <property type="match status" value="1"/>
</dbReference>
<feature type="domain" description="Plastocyanin-like" evidence="3">
    <location>
        <begin position="126"/>
        <end position="201"/>
    </location>
</feature>
<feature type="domain" description="Plastocyanin-like" evidence="2">
    <location>
        <begin position="436"/>
        <end position="574"/>
    </location>
</feature>
<dbReference type="Gene3D" id="2.60.40.420">
    <property type="entry name" value="Cupredoxins - blue copper proteins"/>
    <property type="match status" value="3"/>
</dbReference>
<evidence type="ECO:0000313" key="4">
    <source>
        <dbReference type="EMBL" id="CAK9224413.1"/>
    </source>
</evidence>
<gene>
    <name evidence="4" type="ORF">CSSPTR1EN2_LOCUS17319</name>
</gene>
<organism evidence="4 5">
    <name type="scientific">Sphagnum troendelagicum</name>
    <dbReference type="NCBI Taxonomy" id="128251"/>
    <lineage>
        <taxon>Eukaryota</taxon>
        <taxon>Viridiplantae</taxon>
        <taxon>Streptophyta</taxon>
        <taxon>Embryophyta</taxon>
        <taxon>Bryophyta</taxon>
        <taxon>Sphagnophytina</taxon>
        <taxon>Sphagnopsida</taxon>
        <taxon>Sphagnales</taxon>
        <taxon>Sphagnaceae</taxon>
        <taxon>Sphagnum</taxon>
    </lineage>
</organism>
<evidence type="ECO:0000259" key="2">
    <source>
        <dbReference type="Pfam" id="PF07731"/>
    </source>
</evidence>
<reference evidence="4" key="1">
    <citation type="submission" date="2024-02" db="EMBL/GenBank/DDBJ databases">
        <authorList>
            <consortium name="ELIXIR-Norway"/>
            <consortium name="Elixir Norway"/>
        </authorList>
    </citation>
    <scope>NUCLEOTIDE SEQUENCE</scope>
</reference>